<dbReference type="AlphaFoldDB" id="A0A9X0D084"/>
<keyword evidence="1 2" id="KW-0344">Guanine-nucleotide releasing factor</keyword>
<dbReference type="PANTHER" id="PTHR23113">
    <property type="entry name" value="GUANINE NUCLEOTIDE EXCHANGE FACTOR"/>
    <property type="match status" value="1"/>
</dbReference>
<evidence type="ECO:0000313" key="8">
    <source>
        <dbReference type="Proteomes" id="UP001163046"/>
    </source>
</evidence>
<protein>
    <submittedName>
        <fullName evidence="7">Ras-GEF domain-containing member 1C</fullName>
    </submittedName>
</protein>
<dbReference type="GO" id="GO:0005886">
    <property type="term" value="C:plasma membrane"/>
    <property type="evidence" value="ECO:0007669"/>
    <property type="project" value="TreeGrafter"/>
</dbReference>
<dbReference type="PROSITE" id="PS00720">
    <property type="entry name" value="RASGEF"/>
    <property type="match status" value="1"/>
</dbReference>
<feature type="domain" description="Ras-GEF" evidence="5">
    <location>
        <begin position="322"/>
        <end position="565"/>
    </location>
</feature>
<reference evidence="7" key="1">
    <citation type="submission" date="2023-01" db="EMBL/GenBank/DDBJ databases">
        <title>Genome assembly of the deep-sea coral Lophelia pertusa.</title>
        <authorList>
            <person name="Herrera S."/>
            <person name="Cordes E."/>
        </authorList>
    </citation>
    <scope>NUCLEOTIDE SEQUENCE</scope>
    <source>
        <strain evidence="7">USNM1676648</strain>
        <tissue evidence="7">Polyp</tissue>
    </source>
</reference>
<dbReference type="OrthoDB" id="20825at2759"/>
<dbReference type="PROSITE" id="PS50009">
    <property type="entry name" value="RASGEF_CAT"/>
    <property type="match status" value="1"/>
</dbReference>
<feature type="compositionally biased region" description="Basic and acidic residues" evidence="4">
    <location>
        <begin position="568"/>
        <end position="586"/>
    </location>
</feature>
<gene>
    <name evidence="7" type="primary">RASGEF1C</name>
    <name evidence="7" type="ORF">OS493_004526</name>
</gene>
<sequence length="586" mass="67227">MASCDESVSTLENLGQGLFGVQLEVTEKLLEAEKKKLTQLELQLDEESQHGISSVEKAKELTRQKSNYARLSTQHHQLAKEYEEAARGLLRRSTKQRKSSRSLPSLGFKQTVKARPTIFGNLVKEDYDNHNGNPVKMKTSLVPSRNPAHPSDFTGDVVFKDGHVTAGTLSGLIECLVPLPNYYPDRTYVFAFLLCSRLFILPSNLLSRISKSCAEQIRRATPEEAKVLAFNLVQLLSEWTETFPNDFKDEVMMMHIKDITSYCASLTVDLRNMVGQMTQSLFKKLALLDKYEEILLKATAAAEDRKLTGSTKYKCCLEVCPNPVMLAQQLCHIELERLSNIGPEEFVQTFIPKDEADFRTTLSYIKRTSSLEAYIEWFNRLGYLVATEICLGNKKKLRAKIIEYYVGVATECYDKGNFNSAMAIIAGLNMSPVTRLKKTWSRVKCRKFDRLEREMNPASNFACYRAMFKMAIESKGGRFEFSIPFFSLFVKDVYFLNEGNSNRLPNGHINFEKFWRLSKLITDFVTWKEIACQYDRNRNVLNYLMTVPVLSEKNLALMSYECEAPETQFEKERRKSLRSERNAEKR</sequence>
<dbReference type="InterPro" id="IPR008937">
    <property type="entry name" value="Ras-like_GEF"/>
</dbReference>
<evidence type="ECO:0000256" key="1">
    <source>
        <dbReference type="ARBA" id="ARBA00022658"/>
    </source>
</evidence>
<evidence type="ECO:0000256" key="4">
    <source>
        <dbReference type="SAM" id="MobiDB-lite"/>
    </source>
</evidence>
<proteinExistence type="predicted"/>
<evidence type="ECO:0000259" key="6">
    <source>
        <dbReference type="PROSITE" id="PS50212"/>
    </source>
</evidence>
<dbReference type="Proteomes" id="UP001163046">
    <property type="component" value="Unassembled WGS sequence"/>
</dbReference>
<organism evidence="7 8">
    <name type="scientific">Desmophyllum pertusum</name>
    <dbReference type="NCBI Taxonomy" id="174260"/>
    <lineage>
        <taxon>Eukaryota</taxon>
        <taxon>Metazoa</taxon>
        <taxon>Cnidaria</taxon>
        <taxon>Anthozoa</taxon>
        <taxon>Hexacorallia</taxon>
        <taxon>Scleractinia</taxon>
        <taxon>Caryophylliina</taxon>
        <taxon>Caryophylliidae</taxon>
        <taxon>Desmophyllum</taxon>
    </lineage>
</organism>
<dbReference type="InterPro" id="IPR001895">
    <property type="entry name" value="RASGEF_cat_dom"/>
</dbReference>
<dbReference type="InterPro" id="IPR036964">
    <property type="entry name" value="RASGEF_cat_dom_sf"/>
</dbReference>
<evidence type="ECO:0000313" key="7">
    <source>
        <dbReference type="EMBL" id="KAJ7380938.1"/>
    </source>
</evidence>
<dbReference type="Pfam" id="PF00618">
    <property type="entry name" value="RasGEF_N"/>
    <property type="match status" value="1"/>
</dbReference>
<comment type="caution">
    <text evidence="7">The sequence shown here is derived from an EMBL/GenBank/DDBJ whole genome shotgun (WGS) entry which is preliminary data.</text>
</comment>
<dbReference type="InterPro" id="IPR019804">
    <property type="entry name" value="Ras_G-nucl-exch_fac_CS"/>
</dbReference>
<name>A0A9X0D084_9CNID</name>
<evidence type="ECO:0000256" key="3">
    <source>
        <dbReference type="SAM" id="Coils"/>
    </source>
</evidence>
<dbReference type="EMBL" id="MU826351">
    <property type="protein sequence ID" value="KAJ7380938.1"/>
    <property type="molecule type" value="Genomic_DNA"/>
</dbReference>
<dbReference type="Gene3D" id="1.20.870.10">
    <property type="entry name" value="Son of sevenless (SoS) protein Chain: S domain 1"/>
    <property type="match status" value="1"/>
</dbReference>
<feature type="region of interest" description="Disordered" evidence="4">
    <location>
        <begin position="567"/>
        <end position="586"/>
    </location>
</feature>
<feature type="domain" description="N-terminal Ras-GEF" evidence="6">
    <location>
        <begin position="160"/>
        <end position="286"/>
    </location>
</feature>
<keyword evidence="8" id="KW-1185">Reference proteome</keyword>
<dbReference type="CDD" id="cd00155">
    <property type="entry name" value="RasGEF"/>
    <property type="match status" value="1"/>
</dbReference>
<dbReference type="CDD" id="cd06224">
    <property type="entry name" value="REM"/>
    <property type="match status" value="1"/>
</dbReference>
<dbReference type="Gene3D" id="1.10.840.10">
    <property type="entry name" value="Ras guanine-nucleotide exchange factors catalytic domain"/>
    <property type="match status" value="1"/>
</dbReference>
<dbReference type="GO" id="GO:0005085">
    <property type="term" value="F:guanyl-nucleotide exchange factor activity"/>
    <property type="evidence" value="ECO:0007669"/>
    <property type="project" value="UniProtKB-KW"/>
</dbReference>
<keyword evidence="3" id="KW-0175">Coiled coil</keyword>
<feature type="coiled-coil region" evidence="3">
    <location>
        <begin position="23"/>
        <end position="50"/>
    </location>
</feature>
<dbReference type="SUPFAM" id="SSF48366">
    <property type="entry name" value="Ras GEF"/>
    <property type="match status" value="1"/>
</dbReference>
<dbReference type="PANTHER" id="PTHR23113:SF356">
    <property type="entry name" value="FI05912P-RELATED"/>
    <property type="match status" value="1"/>
</dbReference>
<dbReference type="PROSITE" id="PS50212">
    <property type="entry name" value="RASGEF_NTER"/>
    <property type="match status" value="1"/>
</dbReference>
<dbReference type="InterPro" id="IPR023578">
    <property type="entry name" value="Ras_GEF_dom_sf"/>
</dbReference>
<dbReference type="Pfam" id="PF00617">
    <property type="entry name" value="RasGEF"/>
    <property type="match status" value="1"/>
</dbReference>
<dbReference type="GO" id="GO:0007265">
    <property type="term" value="P:Ras protein signal transduction"/>
    <property type="evidence" value="ECO:0007669"/>
    <property type="project" value="TreeGrafter"/>
</dbReference>
<evidence type="ECO:0000259" key="5">
    <source>
        <dbReference type="PROSITE" id="PS50009"/>
    </source>
</evidence>
<dbReference type="InterPro" id="IPR000651">
    <property type="entry name" value="Ras-like_Gua-exchang_fac_N"/>
</dbReference>
<dbReference type="SMART" id="SM00147">
    <property type="entry name" value="RasGEF"/>
    <property type="match status" value="1"/>
</dbReference>
<evidence type="ECO:0000256" key="2">
    <source>
        <dbReference type="PROSITE-ProRule" id="PRU00168"/>
    </source>
</evidence>
<accession>A0A9X0D084</accession>